<evidence type="ECO:0000313" key="13">
    <source>
        <dbReference type="EMBL" id="PZN74534.1"/>
    </source>
</evidence>
<evidence type="ECO:0000256" key="7">
    <source>
        <dbReference type="ARBA" id="ARBA00022989"/>
    </source>
</evidence>
<evidence type="ECO:0000259" key="12">
    <source>
        <dbReference type="Pfam" id="PF12019"/>
    </source>
</evidence>
<reference evidence="13 14" key="1">
    <citation type="journal article" date="2018" name="Aquat. Microb. Ecol.">
        <title>Gammaproteobacterial methanotrophs dominate.</title>
        <authorList>
            <person name="Rissanen A.J."/>
            <person name="Saarenheimo J."/>
            <person name="Tiirola M."/>
            <person name="Peura S."/>
            <person name="Aalto S.L."/>
            <person name="Karvinen A."/>
            <person name="Nykanen H."/>
        </authorList>
    </citation>
    <scope>NUCLEOTIDE SEQUENCE [LARGE SCALE GENOMIC DNA]</scope>
    <source>
        <strain evidence="13">AMbin10</strain>
    </source>
</reference>
<dbReference type="AlphaFoldDB" id="A0A2W4SNW7"/>
<feature type="domain" description="General secretion pathway GspH" evidence="12">
    <location>
        <begin position="43"/>
        <end position="138"/>
    </location>
</feature>
<dbReference type="GO" id="GO:0005886">
    <property type="term" value="C:plasma membrane"/>
    <property type="evidence" value="ECO:0007669"/>
    <property type="project" value="UniProtKB-SubCell"/>
</dbReference>
<evidence type="ECO:0000256" key="8">
    <source>
        <dbReference type="ARBA" id="ARBA00023136"/>
    </source>
</evidence>
<keyword evidence="7 11" id="KW-1133">Transmembrane helix</keyword>
<keyword evidence="8 11" id="KW-0472">Membrane</keyword>
<dbReference type="GO" id="GO:0015627">
    <property type="term" value="C:type II protein secretion system complex"/>
    <property type="evidence" value="ECO:0007669"/>
    <property type="project" value="InterPro"/>
</dbReference>
<comment type="caution">
    <text evidence="13">The sequence shown here is derived from an EMBL/GenBank/DDBJ whole genome shotgun (WGS) entry which is preliminary data.</text>
</comment>
<dbReference type="NCBIfam" id="TIGR02532">
    <property type="entry name" value="IV_pilin_GFxxxE"/>
    <property type="match status" value="1"/>
</dbReference>
<dbReference type="GO" id="GO:0015628">
    <property type="term" value="P:protein secretion by the type II secretion system"/>
    <property type="evidence" value="ECO:0007669"/>
    <property type="project" value="InterPro"/>
</dbReference>
<evidence type="ECO:0000256" key="2">
    <source>
        <dbReference type="ARBA" id="ARBA00021549"/>
    </source>
</evidence>
<feature type="transmembrane region" description="Helical" evidence="11">
    <location>
        <begin position="7"/>
        <end position="28"/>
    </location>
</feature>
<dbReference type="PROSITE" id="PS00409">
    <property type="entry name" value="PROKAR_NTER_METHYL"/>
    <property type="match status" value="1"/>
</dbReference>
<protein>
    <recommendedName>
        <fullName evidence="2">Type II secretion system protein H</fullName>
    </recommendedName>
    <alternativeName>
        <fullName evidence="10">General secretion pathway protein H</fullName>
    </alternativeName>
</protein>
<dbReference type="SUPFAM" id="SSF54523">
    <property type="entry name" value="Pili subunits"/>
    <property type="match status" value="1"/>
</dbReference>
<sequence length="150" mass="16235">MIKRLRGFTLLEMILVLVVAAVVAVVAIPNLQPAIANMQLKSATADVASALRHTRGVALERGREAEFVLNVNQHFYKIAGRHKPYSLPSDVKLSLFTADFLMSEGQGSILFYPDGSASGGRVTLTGAGKKRLVDVNWLTGGVVIREETND</sequence>
<evidence type="ECO:0000256" key="10">
    <source>
        <dbReference type="ARBA" id="ARBA00030775"/>
    </source>
</evidence>
<evidence type="ECO:0000313" key="14">
    <source>
        <dbReference type="Proteomes" id="UP000249396"/>
    </source>
</evidence>
<keyword evidence="5" id="KW-0997">Cell inner membrane</keyword>
<dbReference type="EMBL" id="QJPH01000424">
    <property type="protein sequence ID" value="PZN74534.1"/>
    <property type="molecule type" value="Genomic_DNA"/>
</dbReference>
<dbReference type="InterPro" id="IPR022346">
    <property type="entry name" value="T2SS_GspH"/>
</dbReference>
<comment type="similarity">
    <text evidence="9">Belongs to the GSP H family.</text>
</comment>
<comment type="subcellular location">
    <subcellularLocation>
        <location evidence="1">Cell inner membrane</location>
        <topology evidence="1">Single-pass membrane protein</topology>
    </subcellularLocation>
</comment>
<accession>A0A2W4SNW7</accession>
<organism evidence="13 14">
    <name type="scientific">Candidatus Methylumidiphilus alinenensis</name>
    <dbReference type="NCBI Taxonomy" id="2202197"/>
    <lineage>
        <taxon>Bacteria</taxon>
        <taxon>Pseudomonadati</taxon>
        <taxon>Pseudomonadota</taxon>
        <taxon>Gammaproteobacteria</taxon>
        <taxon>Methylococcales</taxon>
        <taxon>Candidatus Methylumidiphilus</taxon>
    </lineage>
</organism>
<dbReference type="InterPro" id="IPR012902">
    <property type="entry name" value="N_methyl_site"/>
</dbReference>
<evidence type="ECO:0000256" key="11">
    <source>
        <dbReference type="SAM" id="Phobius"/>
    </source>
</evidence>
<evidence type="ECO:0000256" key="6">
    <source>
        <dbReference type="ARBA" id="ARBA00022692"/>
    </source>
</evidence>
<proteinExistence type="inferred from homology"/>
<dbReference type="Pfam" id="PF07963">
    <property type="entry name" value="N_methyl"/>
    <property type="match status" value="1"/>
</dbReference>
<evidence type="ECO:0000256" key="4">
    <source>
        <dbReference type="ARBA" id="ARBA00022481"/>
    </source>
</evidence>
<dbReference type="InterPro" id="IPR045584">
    <property type="entry name" value="Pilin-like"/>
</dbReference>
<name>A0A2W4SNW7_9GAMM</name>
<evidence type="ECO:0000256" key="5">
    <source>
        <dbReference type="ARBA" id="ARBA00022519"/>
    </source>
</evidence>
<dbReference type="Proteomes" id="UP000249396">
    <property type="component" value="Unassembled WGS sequence"/>
</dbReference>
<keyword evidence="3" id="KW-1003">Cell membrane</keyword>
<dbReference type="Pfam" id="PF12019">
    <property type="entry name" value="GspH"/>
    <property type="match status" value="1"/>
</dbReference>
<gene>
    <name evidence="13" type="primary">gspH</name>
    <name evidence="13" type="ORF">DM484_21050</name>
</gene>
<evidence type="ECO:0000256" key="3">
    <source>
        <dbReference type="ARBA" id="ARBA00022475"/>
    </source>
</evidence>
<evidence type="ECO:0000256" key="1">
    <source>
        <dbReference type="ARBA" id="ARBA00004377"/>
    </source>
</evidence>
<keyword evidence="4" id="KW-0488">Methylation</keyword>
<evidence type="ECO:0000256" key="9">
    <source>
        <dbReference type="ARBA" id="ARBA00025772"/>
    </source>
</evidence>
<dbReference type="Gene3D" id="3.30.700.10">
    <property type="entry name" value="Glycoprotein, Type 4 Pilin"/>
    <property type="match status" value="1"/>
</dbReference>
<keyword evidence="6 11" id="KW-0812">Transmembrane</keyword>